<feature type="transmembrane region" description="Helical" evidence="6">
    <location>
        <begin position="420"/>
        <end position="447"/>
    </location>
</feature>
<evidence type="ECO:0000256" key="1">
    <source>
        <dbReference type="ARBA" id="ARBA00004651"/>
    </source>
</evidence>
<feature type="transmembrane region" description="Helical" evidence="6">
    <location>
        <begin position="224"/>
        <end position="242"/>
    </location>
</feature>
<evidence type="ECO:0000256" key="6">
    <source>
        <dbReference type="SAM" id="Phobius"/>
    </source>
</evidence>
<dbReference type="InterPro" id="IPR011701">
    <property type="entry name" value="MFS"/>
</dbReference>
<feature type="transmembrane region" description="Helical" evidence="6">
    <location>
        <begin position="351"/>
        <end position="372"/>
    </location>
</feature>
<evidence type="ECO:0000256" key="5">
    <source>
        <dbReference type="ARBA" id="ARBA00023136"/>
    </source>
</evidence>
<feature type="transmembrane region" description="Helical" evidence="6">
    <location>
        <begin position="326"/>
        <end position="345"/>
    </location>
</feature>
<dbReference type="SUPFAM" id="SSF103473">
    <property type="entry name" value="MFS general substrate transporter"/>
    <property type="match status" value="1"/>
</dbReference>
<evidence type="ECO:0000259" key="7">
    <source>
        <dbReference type="PROSITE" id="PS50850"/>
    </source>
</evidence>
<comment type="caution">
    <text evidence="8">The sequence shown here is derived from an EMBL/GenBank/DDBJ whole genome shotgun (WGS) entry which is preliminary data.</text>
</comment>
<organism evidence="8 9">
    <name type="scientific">Limosilactobacillus oris F0423</name>
    <dbReference type="NCBI Taxonomy" id="944562"/>
    <lineage>
        <taxon>Bacteria</taxon>
        <taxon>Bacillati</taxon>
        <taxon>Bacillota</taxon>
        <taxon>Bacilli</taxon>
        <taxon>Lactobacillales</taxon>
        <taxon>Lactobacillaceae</taxon>
        <taxon>Limosilactobacillus</taxon>
    </lineage>
</organism>
<dbReference type="PANTHER" id="PTHR42718:SF9">
    <property type="entry name" value="MAJOR FACILITATOR SUPERFAMILY MULTIDRUG TRANSPORTER MFSC"/>
    <property type="match status" value="1"/>
</dbReference>
<keyword evidence="5 6" id="KW-0472">Membrane</keyword>
<reference evidence="8 9" key="1">
    <citation type="submission" date="2011-05" db="EMBL/GenBank/DDBJ databases">
        <authorList>
            <person name="Durkin A.S."/>
            <person name="Kim M."/>
            <person name="Radune D."/>
            <person name="Hostetler J."/>
            <person name="Torralba M."/>
            <person name="Gillis M."/>
            <person name="Methe B."/>
            <person name="Sutton G."/>
            <person name="Nelson K.E."/>
        </authorList>
    </citation>
    <scope>NUCLEOTIDE SEQUENCE [LARGE SCALE GENOMIC DNA]</scope>
    <source>
        <strain evidence="8 9">F0423</strain>
    </source>
</reference>
<keyword evidence="9" id="KW-1185">Reference proteome</keyword>
<accession>A0ABN0D3G0</accession>
<proteinExistence type="predicted"/>
<dbReference type="Pfam" id="PF07690">
    <property type="entry name" value="MFS_1"/>
    <property type="match status" value="1"/>
</dbReference>
<dbReference type="EMBL" id="AFTL01000017">
    <property type="protein sequence ID" value="EGS36392.1"/>
    <property type="molecule type" value="Genomic_DNA"/>
</dbReference>
<dbReference type="InterPro" id="IPR036259">
    <property type="entry name" value="MFS_trans_sf"/>
</dbReference>
<keyword evidence="2" id="KW-0813">Transport</keyword>
<gene>
    <name evidence="8" type="ORF">HMPREF9102_0130</name>
</gene>
<evidence type="ECO:0000256" key="3">
    <source>
        <dbReference type="ARBA" id="ARBA00022692"/>
    </source>
</evidence>
<feature type="transmembrane region" description="Helical" evidence="6">
    <location>
        <begin position="78"/>
        <end position="100"/>
    </location>
</feature>
<feature type="domain" description="Major facilitator superfamily (MFS) profile" evidence="7">
    <location>
        <begin position="11"/>
        <end position="449"/>
    </location>
</feature>
<evidence type="ECO:0000313" key="8">
    <source>
        <dbReference type="EMBL" id="EGS36392.1"/>
    </source>
</evidence>
<feature type="transmembrane region" description="Helical" evidence="6">
    <location>
        <begin position="9"/>
        <end position="29"/>
    </location>
</feature>
<dbReference type="Gene3D" id="1.20.1720.10">
    <property type="entry name" value="Multidrug resistance protein D"/>
    <property type="match status" value="1"/>
</dbReference>
<feature type="transmembrane region" description="Helical" evidence="6">
    <location>
        <begin position="167"/>
        <end position="189"/>
    </location>
</feature>
<dbReference type="PROSITE" id="PS50850">
    <property type="entry name" value="MFS"/>
    <property type="match status" value="1"/>
</dbReference>
<sequence>MEKKRPKRMAFISVLSIATFVMALSMLALAPTTASLMTIWRVSFSQVEWLTTVFLLVMCISMLISPWLLQNIGFRKLILMLLGCFVAGTLLLVLTPWYFLALIGRILEAIALGIMFPLYQSALLVITTGDEQKQVMGIAGAVMSFAIVGGPAIVELALTMISWRGFYGLLAAIVALDSLGALYWITAVVPIHRQPFDWHSMTYSLGIVGLLYVINASWAQRPHLMLGLLGISLALLLAFCFRQLTSKRPLLQVRVLHYRQFDLYLLLSGVAYMSLVGLTVLLPLFYRQILVEHGLMVSLALLIPALFLVLTNLATSRLADLMGDRVMLALGMTILAGSFLLLAIGGPSLTVVKLIADSSLAAIGASLVLMPATTQGAAQLPSDLVAHGITLITVTRQLLGSLGTAALTLLLMIAPGEAGFVRVFCLFALIDLIVLGTLLLALFGGFVNENSED</sequence>
<dbReference type="PANTHER" id="PTHR42718">
    <property type="entry name" value="MAJOR FACILITATOR SUPERFAMILY MULTIDRUG TRANSPORTER MFSC"/>
    <property type="match status" value="1"/>
</dbReference>
<name>A0ABN0D3G0_9LACO</name>
<evidence type="ECO:0000256" key="4">
    <source>
        <dbReference type="ARBA" id="ARBA00022989"/>
    </source>
</evidence>
<dbReference type="Gene3D" id="1.20.1250.20">
    <property type="entry name" value="MFS general substrate transporter like domains"/>
    <property type="match status" value="1"/>
</dbReference>
<feature type="transmembrane region" description="Helical" evidence="6">
    <location>
        <begin position="263"/>
        <end position="282"/>
    </location>
</feature>
<feature type="transmembrane region" description="Helical" evidence="6">
    <location>
        <begin position="201"/>
        <end position="218"/>
    </location>
</feature>
<dbReference type="InterPro" id="IPR020846">
    <property type="entry name" value="MFS_dom"/>
</dbReference>
<feature type="transmembrane region" description="Helical" evidence="6">
    <location>
        <begin position="384"/>
        <end position="414"/>
    </location>
</feature>
<comment type="subcellular location">
    <subcellularLocation>
        <location evidence="1">Cell membrane</location>
        <topology evidence="1">Multi-pass membrane protein</topology>
    </subcellularLocation>
</comment>
<feature type="transmembrane region" description="Helical" evidence="6">
    <location>
        <begin position="49"/>
        <end position="69"/>
    </location>
</feature>
<evidence type="ECO:0000313" key="9">
    <source>
        <dbReference type="Proteomes" id="UP000006035"/>
    </source>
</evidence>
<keyword evidence="4 6" id="KW-1133">Transmembrane helix</keyword>
<feature type="transmembrane region" description="Helical" evidence="6">
    <location>
        <begin position="138"/>
        <end position="161"/>
    </location>
</feature>
<dbReference type="Proteomes" id="UP000006035">
    <property type="component" value="Unassembled WGS sequence"/>
</dbReference>
<protein>
    <submittedName>
        <fullName evidence="8">Transporter, major facilitator family protein</fullName>
    </submittedName>
</protein>
<keyword evidence="3 6" id="KW-0812">Transmembrane</keyword>
<evidence type="ECO:0000256" key="2">
    <source>
        <dbReference type="ARBA" id="ARBA00022448"/>
    </source>
</evidence>
<feature type="transmembrane region" description="Helical" evidence="6">
    <location>
        <begin position="294"/>
        <end position="314"/>
    </location>
</feature>